<comment type="caution">
    <text evidence="3">The sequence shown here is derived from an EMBL/GenBank/DDBJ whole genome shotgun (WGS) entry which is preliminary data.</text>
</comment>
<dbReference type="AlphaFoldDB" id="A0A4Q9EKW7"/>
<evidence type="ECO:0000313" key="3">
    <source>
        <dbReference type="EMBL" id="TBM26679.1"/>
    </source>
</evidence>
<accession>A0A4Q9EKW7</accession>
<proteinExistence type="predicted"/>
<organism evidence="3 4">
    <name type="scientific">Hafnia paralvei</name>
    <dbReference type="NCBI Taxonomy" id="546367"/>
    <lineage>
        <taxon>Bacteria</taxon>
        <taxon>Pseudomonadati</taxon>
        <taxon>Pseudomonadota</taxon>
        <taxon>Gammaproteobacteria</taxon>
        <taxon>Enterobacterales</taxon>
        <taxon>Hafniaceae</taxon>
        <taxon>Hafnia</taxon>
    </lineage>
</organism>
<feature type="signal peptide" evidence="2">
    <location>
        <begin position="1"/>
        <end position="17"/>
    </location>
</feature>
<feature type="region of interest" description="Disordered" evidence="1">
    <location>
        <begin position="119"/>
        <end position="139"/>
    </location>
</feature>
<sequence>MRKILLMALFVSTSALASSQPTMYVFKCTSKASAKSTIVTWNDIQKEDGWHRYASWSDNIGQHSGIELYINSPVANDKGEIEDIFVFGNMDAKHLIAGPSISMVMNKKAHTFTYHISSDSSNSQRNVVDDGSCVATDSR</sequence>
<protein>
    <submittedName>
        <fullName evidence="3">Uncharacterized protein</fullName>
    </submittedName>
</protein>
<dbReference type="RefSeq" id="WP_130959622.1">
    <property type="nucleotide sequence ID" value="NZ_SITD01000052.1"/>
</dbReference>
<gene>
    <name evidence="3" type="ORF">EYY89_10625</name>
</gene>
<keyword evidence="2" id="KW-0732">Signal</keyword>
<evidence type="ECO:0000256" key="1">
    <source>
        <dbReference type="SAM" id="MobiDB-lite"/>
    </source>
</evidence>
<feature type="chain" id="PRO_5020696674" evidence="2">
    <location>
        <begin position="18"/>
        <end position="139"/>
    </location>
</feature>
<reference evidence="3 4" key="1">
    <citation type="submission" date="2019-02" db="EMBL/GenBank/DDBJ databases">
        <title>Comparative genomic analysis of the Hafnia genus genomes.</title>
        <authorList>
            <person name="Zhiqiu Y."/>
            <person name="Chao Y."/>
            <person name="Yuhui D."/>
            <person name="Di H."/>
            <person name="Bin L."/>
        </authorList>
    </citation>
    <scope>NUCLEOTIDE SEQUENCE [LARGE SCALE GENOMIC DNA]</scope>
    <source>
        <strain evidence="3 4">PCM_1194</strain>
    </source>
</reference>
<evidence type="ECO:0000313" key="4">
    <source>
        <dbReference type="Proteomes" id="UP000293380"/>
    </source>
</evidence>
<dbReference type="Proteomes" id="UP000293380">
    <property type="component" value="Unassembled WGS sequence"/>
</dbReference>
<dbReference type="EMBL" id="SITD01000052">
    <property type="protein sequence ID" value="TBM26679.1"/>
    <property type="molecule type" value="Genomic_DNA"/>
</dbReference>
<name>A0A4Q9EKW7_9GAMM</name>
<evidence type="ECO:0000256" key="2">
    <source>
        <dbReference type="SAM" id="SignalP"/>
    </source>
</evidence>